<dbReference type="InterPro" id="IPR000086">
    <property type="entry name" value="NUDIX_hydrolase_dom"/>
</dbReference>
<dbReference type="CDD" id="cd02883">
    <property type="entry name" value="NUDIX_Hydrolase"/>
    <property type="match status" value="1"/>
</dbReference>
<dbReference type="PROSITE" id="PS00893">
    <property type="entry name" value="NUDIX_BOX"/>
    <property type="match status" value="1"/>
</dbReference>
<evidence type="ECO:0000313" key="5">
    <source>
        <dbReference type="EMBL" id="RIX51185.1"/>
    </source>
</evidence>
<feature type="domain" description="Nudix hydrolase" evidence="4">
    <location>
        <begin position="3"/>
        <end position="126"/>
    </location>
</feature>
<dbReference type="PANTHER" id="PTHR43046:SF14">
    <property type="entry name" value="MUTT_NUDIX FAMILY PROTEIN"/>
    <property type="match status" value="1"/>
</dbReference>
<dbReference type="PANTHER" id="PTHR43046">
    <property type="entry name" value="GDP-MANNOSE MANNOSYL HYDROLASE"/>
    <property type="match status" value="1"/>
</dbReference>
<evidence type="ECO:0000313" key="6">
    <source>
        <dbReference type="Proteomes" id="UP000266482"/>
    </source>
</evidence>
<dbReference type="PRINTS" id="PR00502">
    <property type="entry name" value="NUDIXFAMILY"/>
</dbReference>
<dbReference type="Gene3D" id="3.90.79.10">
    <property type="entry name" value="Nucleoside Triphosphate Pyrophosphohydrolase"/>
    <property type="match status" value="1"/>
</dbReference>
<keyword evidence="2 3" id="KW-0378">Hydrolase</keyword>
<comment type="caution">
    <text evidence="5">The sequence shown here is derived from an EMBL/GenBank/DDBJ whole genome shotgun (WGS) entry which is preliminary data.</text>
</comment>
<dbReference type="SUPFAM" id="SSF55811">
    <property type="entry name" value="Nudix"/>
    <property type="match status" value="1"/>
</dbReference>
<comment type="cofactor">
    <cofactor evidence="1">
        <name>Mg(2+)</name>
        <dbReference type="ChEBI" id="CHEBI:18420"/>
    </cofactor>
</comment>
<comment type="similarity">
    <text evidence="3">Belongs to the Nudix hydrolase family.</text>
</comment>
<accession>A0A3A1USH6</accession>
<dbReference type="RefSeq" id="WP_119600918.1">
    <property type="nucleotide sequence ID" value="NZ_QXQA01000011.1"/>
</dbReference>
<dbReference type="Pfam" id="PF00293">
    <property type="entry name" value="NUDIX"/>
    <property type="match status" value="1"/>
</dbReference>
<proteinExistence type="inferred from homology"/>
<dbReference type="Proteomes" id="UP000266482">
    <property type="component" value="Unassembled WGS sequence"/>
</dbReference>
<dbReference type="InterPro" id="IPR020476">
    <property type="entry name" value="Nudix_hydrolase"/>
</dbReference>
<gene>
    <name evidence="5" type="ORF">D3P08_17035</name>
</gene>
<evidence type="ECO:0000259" key="4">
    <source>
        <dbReference type="PROSITE" id="PS51462"/>
    </source>
</evidence>
<dbReference type="OrthoDB" id="9810648at2"/>
<organism evidence="5 6">
    <name type="scientific">Paenibacillus nanensis</name>
    <dbReference type="NCBI Taxonomy" id="393251"/>
    <lineage>
        <taxon>Bacteria</taxon>
        <taxon>Bacillati</taxon>
        <taxon>Bacillota</taxon>
        <taxon>Bacilli</taxon>
        <taxon>Bacillales</taxon>
        <taxon>Paenibacillaceae</taxon>
        <taxon>Paenibacillus</taxon>
    </lineage>
</organism>
<evidence type="ECO:0000256" key="1">
    <source>
        <dbReference type="ARBA" id="ARBA00001946"/>
    </source>
</evidence>
<reference evidence="5 6" key="1">
    <citation type="submission" date="2018-09" db="EMBL/GenBank/DDBJ databases">
        <title>Paenibacillus aracenensis nov. sp. isolated from a cave in southern Spain.</title>
        <authorList>
            <person name="Jurado V."/>
            <person name="Gutierrez-Patricio S."/>
            <person name="Gonzalez-Pimentel J.L."/>
            <person name="Miller A.Z."/>
            <person name="Laiz L."/>
            <person name="Saiz-Jimenez C."/>
        </authorList>
    </citation>
    <scope>NUCLEOTIDE SEQUENCE [LARGE SCALE GENOMIC DNA]</scope>
    <source>
        <strain evidence="5 6">DSM 22867</strain>
    </source>
</reference>
<keyword evidence="6" id="KW-1185">Reference proteome</keyword>
<name>A0A3A1USH6_9BACL</name>
<dbReference type="EMBL" id="QXQA01000011">
    <property type="protein sequence ID" value="RIX51185.1"/>
    <property type="molecule type" value="Genomic_DNA"/>
</dbReference>
<dbReference type="AlphaFoldDB" id="A0A3A1USH6"/>
<evidence type="ECO:0000256" key="3">
    <source>
        <dbReference type="RuleBase" id="RU003476"/>
    </source>
</evidence>
<dbReference type="InterPro" id="IPR015797">
    <property type="entry name" value="NUDIX_hydrolase-like_dom_sf"/>
</dbReference>
<dbReference type="InterPro" id="IPR020084">
    <property type="entry name" value="NUDIX_hydrolase_CS"/>
</dbReference>
<protein>
    <submittedName>
        <fullName evidence="5">NUDIX domain-containing protein</fullName>
    </submittedName>
</protein>
<dbReference type="GO" id="GO:0016787">
    <property type="term" value="F:hydrolase activity"/>
    <property type="evidence" value="ECO:0007669"/>
    <property type="project" value="UniProtKB-KW"/>
</dbReference>
<evidence type="ECO:0000256" key="2">
    <source>
        <dbReference type="ARBA" id="ARBA00022801"/>
    </source>
</evidence>
<sequence>MAEKRIGAAAILTDSDGRVLLVKHSYGKLNWDLPGGKAEANESAQETAQREVLEETGLIVKADELTGIYYDPVYDMHHFVFRAHHDSGRQPEPSSPEILECGYFAADELPRPMKDFTYNRIMDALGRGDGKLFRVIGPSQWLE</sequence>
<dbReference type="PROSITE" id="PS51462">
    <property type="entry name" value="NUDIX"/>
    <property type="match status" value="1"/>
</dbReference>